<organism evidence="3 4">
    <name type="scientific">Ideonella livida</name>
    <dbReference type="NCBI Taxonomy" id="2707176"/>
    <lineage>
        <taxon>Bacteria</taxon>
        <taxon>Pseudomonadati</taxon>
        <taxon>Pseudomonadota</taxon>
        <taxon>Betaproteobacteria</taxon>
        <taxon>Burkholderiales</taxon>
        <taxon>Sphaerotilaceae</taxon>
        <taxon>Ideonella</taxon>
    </lineage>
</organism>
<reference evidence="3 4" key="1">
    <citation type="submission" date="2020-02" db="EMBL/GenBank/DDBJ databases">
        <title>Ideonella bacterium strain TBM-1.</title>
        <authorList>
            <person name="Chen W.-M."/>
        </authorList>
    </citation>
    <scope>NUCLEOTIDE SEQUENCE [LARGE SCALE GENOMIC DNA]</scope>
    <source>
        <strain evidence="3 4">TBM-1</strain>
    </source>
</reference>
<dbReference type="RefSeq" id="WP_163458425.1">
    <property type="nucleotide sequence ID" value="NZ_JAAGOH010000018.1"/>
</dbReference>
<keyword evidence="2" id="KW-0560">Oxidoreductase</keyword>
<name>A0A7C9TK15_9BURK</name>
<dbReference type="EMBL" id="JAAGOH010000018">
    <property type="protein sequence ID" value="NDY92499.1"/>
    <property type="molecule type" value="Genomic_DNA"/>
</dbReference>
<dbReference type="SUPFAM" id="SSF51735">
    <property type="entry name" value="NAD(P)-binding Rossmann-fold domains"/>
    <property type="match status" value="1"/>
</dbReference>
<comment type="caution">
    <text evidence="3">The sequence shown here is derived from an EMBL/GenBank/DDBJ whole genome shotgun (WGS) entry which is preliminary data.</text>
</comment>
<keyword evidence="4" id="KW-1185">Reference proteome</keyword>
<dbReference type="InterPro" id="IPR036291">
    <property type="entry name" value="NAD(P)-bd_dom_sf"/>
</dbReference>
<dbReference type="PRINTS" id="PR00081">
    <property type="entry name" value="GDHRDH"/>
</dbReference>
<sequence>MPSDAAGNRPHAVVSGASAGIGRAIVQALLDQGWRVTGLSRQAPPDLDHPDYQHQPLDLVDAAATQAAARALAAAPGGVQALVHAAGVLRVGPLGALDAEAGRAMWALHVAAAEHLADALVPAMATAGHGRVVLVGSRVAQGKAGRSQYAGTKAALVALARSWAAEVVARGVTVNVVSPAATATAMLADPARAGSAPAVPPLGRLIAPQEVAALVAFLLSPVAASITGQEIQVCGGASLAR</sequence>
<dbReference type="CDD" id="cd05233">
    <property type="entry name" value="SDR_c"/>
    <property type="match status" value="1"/>
</dbReference>
<dbReference type="InterPro" id="IPR002347">
    <property type="entry name" value="SDR_fam"/>
</dbReference>
<dbReference type="Proteomes" id="UP000484255">
    <property type="component" value="Unassembled WGS sequence"/>
</dbReference>
<dbReference type="Pfam" id="PF13561">
    <property type="entry name" value="adh_short_C2"/>
    <property type="match status" value="1"/>
</dbReference>
<protein>
    <submittedName>
        <fullName evidence="3">SDR family oxidoreductase</fullName>
    </submittedName>
</protein>
<evidence type="ECO:0000256" key="2">
    <source>
        <dbReference type="ARBA" id="ARBA00023002"/>
    </source>
</evidence>
<evidence type="ECO:0000256" key="1">
    <source>
        <dbReference type="ARBA" id="ARBA00006484"/>
    </source>
</evidence>
<comment type="similarity">
    <text evidence="1">Belongs to the short-chain dehydrogenases/reductases (SDR) family.</text>
</comment>
<dbReference type="PANTHER" id="PTHR24321">
    <property type="entry name" value="DEHYDROGENASES, SHORT CHAIN"/>
    <property type="match status" value="1"/>
</dbReference>
<evidence type="ECO:0000313" key="3">
    <source>
        <dbReference type="EMBL" id="NDY92499.1"/>
    </source>
</evidence>
<dbReference type="AlphaFoldDB" id="A0A7C9TK15"/>
<dbReference type="Gene3D" id="3.40.50.720">
    <property type="entry name" value="NAD(P)-binding Rossmann-like Domain"/>
    <property type="match status" value="1"/>
</dbReference>
<gene>
    <name evidence="3" type="ORF">G3A44_15025</name>
</gene>
<accession>A0A7C9TK15</accession>
<evidence type="ECO:0000313" key="4">
    <source>
        <dbReference type="Proteomes" id="UP000484255"/>
    </source>
</evidence>
<dbReference type="PANTHER" id="PTHR24321:SF8">
    <property type="entry name" value="ESTRADIOL 17-BETA-DEHYDROGENASE 8-RELATED"/>
    <property type="match status" value="1"/>
</dbReference>
<proteinExistence type="inferred from homology"/>
<dbReference type="GO" id="GO:0016491">
    <property type="term" value="F:oxidoreductase activity"/>
    <property type="evidence" value="ECO:0007669"/>
    <property type="project" value="UniProtKB-KW"/>
</dbReference>
<dbReference type="PRINTS" id="PR00080">
    <property type="entry name" value="SDRFAMILY"/>
</dbReference>